<dbReference type="AlphaFoldDB" id="A0A133UVQ3"/>
<keyword evidence="3" id="KW-1185">Reference proteome</keyword>
<protein>
    <recommendedName>
        <fullName evidence="1">Zinc-ribbon domain-containing protein</fullName>
    </recommendedName>
</protein>
<dbReference type="InterPro" id="IPR026870">
    <property type="entry name" value="Zinc_ribbon_dom"/>
</dbReference>
<organism evidence="2 3">
    <name type="scientific">candidate division MSBL1 archaeon SCGC-AAA259I09</name>
    <dbReference type="NCBI Taxonomy" id="1698267"/>
    <lineage>
        <taxon>Archaea</taxon>
        <taxon>Methanobacteriati</taxon>
        <taxon>Methanobacteriota</taxon>
        <taxon>candidate division MSBL1</taxon>
    </lineage>
</organism>
<dbReference type="EMBL" id="LHXR01000004">
    <property type="protein sequence ID" value="KXA98281.1"/>
    <property type="molecule type" value="Genomic_DNA"/>
</dbReference>
<gene>
    <name evidence="2" type="ORF">AKJ37_00665</name>
</gene>
<feature type="domain" description="Zinc-ribbon" evidence="1">
    <location>
        <begin position="47"/>
        <end position="66"/>
    </location>
</feature>
<name>A0A133UVQ3_9EURY</name>
<reference evidence="2 3" key="1">
    <citation type="journal article" date="2016" name="Sci. Rep.">
        <title>Metabolic traits of an uncultured archaeal lineage -MSBL1- from brine pools of the Red Sea.</title>
        <authorList>
            <person name="Mwirichia R."/>
            <person name="Alam I."/>
            <person name="Rashid M."/>
            <person name="Vinu M."/>
            <person name="Ba-Alawi W."/>
            <person name="Anthony Kamau A."/>
            <person name="Kamanda Ngugi D."/>
            <person name="Goker M."/>
            <person name="Klenk H.P."/>
            <person name="Bajic V."/>
            <person name="Stingl U."/>
        </authorList>
    </citation>
    <scope>NUCLEOTIDE SEQUENCE [LARGE SCALE GENOMIC DNA]</scope>
    <source>
        <strain evidence="2">SCGC-AAA259I09</strain>
    </source>
</reference>
<evidence type="ECO:0000259" key="1">
    <source>
        <dbReference type="Pfam" id="PF13240"/>
    </source>
</evidence>
<comment type="caution">
    <text evidence="2">The sequence shown here is derived from an EMBL/GenBank/DDBJ whole genome shotgun (WGS) entry which is preliminary data.</text>
</comment>
<dbReference type="Proteomes" id="UP000070463">
    <property type="component" value="Unassembled WGS sequence"/>
</dbReference>
<accession>A0A133UVQ3</accession>
<proteinExistence type="predicted"/>
<dbReference type="Pfam" id="PF13240">
    <property type="entry name" value="Zn_Ribbon_1"/>
    <property type="match status" value="1"/>
</dbReference>
<evidence type="ECO:0000313" key="2">
    <source>
        <dbReference type="EMBL" id="KXA98281.1"/>
    </source>
</evidence>
<sequence length="67" mass="7722">MKGRRLENYFGFERGTLENVADPKGTKRFLRKLRERYENDSPNNLCSCGAKVSPFDSYCPNCGKELN</sequence>
<evidence type="ECO:0000313" key="3">
    <source>
        <dbReference type="Proteomes" id="UP000070463"/>
    </source>
</evidence>